<evidence type="ECO:0000313" key="3">
    <source>
        <dbReference type="Proteomes" id="UP001302719"/>
    </source>
</evidence>
<accession>A0AA96GG32</accession>
<dbReference type="Proteomes" id="UP001302719">
    <property type="component" value="Chromosome"/>
</dbReference>
<dbReference type="AlphaFoldDB" id="A0AA96GG32"/>
<dbReference type="EMBL" id="CP116967">
    <property type="protein sequence ID" value="WNM57071.1"/>
    <property type="molecule type" value="Genomic_DNA"/>
</dbReference>
<dbReference type="InterPro" id="IPR021796">
    <property type="entry name" value="Tll0287-like_dom"/>
</dbReference>
<feature type="domain" description="Tll0287-like" evidence="1">
    <location>
        <begin position="103"/>
        <end position="246"/>
    </location>
</feature>
<organism evidence="2 3">
    <name type="scientific">Candidatus Nitrospira allomarina</name>
    <dbReference type="NCBI Taxonomy" id="3020900"/>
    <lineage>
        <taxon>Bacteria</taxon>
        <taxon>Pseudomonadati</taxon>
        <taxon>Nitrospirota</taxon>
        <taxon>Nitrospiria</taxon>
        <taxon>Nitrospirales</taxon>
        <taxon>Nitrospiraceae</taxon>
        <taxon>Nitrospira</taxon>
    </lineage>
</organism>
<dbReference type="RefSeq" id="WP_312641139.1">
    <property type="nucleotide sequence ID" value="NZ_CP116967.1"/>
</dbReference>
<protein>
    <submittedName>
        <fullName evidence="2">DUF3365 domain-containing protein</fullName>
    </submittedName>
</protein>
<name>A0AA96GG32_9BACT</name>
<dbReference type="KEGG" id="nall:PP769_13940"/>
<dbReference type="Gene3D" id="3.30.450.290">
    <property type="match status" value="1"/>
</dbReference>
<evidence type="ECO:0000259" key="1">
    <source>
        <dbReference type="Pfam" id="PF11845"/>
    </source>
</evidence>
<evidence type="ECO:0000313" key="2">
    <source>
        <dbReference type="EMBL" id="WNM57071.1"/>
    </source>
</evidence>
<reference evidence="2 3" key="1">
    <citation type="submission" date="2023-01" db="EMBL/GenBank/DDBJ databases">
        <title>Cultivation and genomic characterization of new, ubiquitous marine nitrite-oxidizing bacteria from the Nitrospirales.</title>
        <authorList>
            <person name="Mueller A.J."/>
            <person name="Daebeler A."/>
            <person name="Herbold C.W."/>
            <person name="Kirkegaard R.H."/>
            <person name="Daims H."/>
        </authorList>
    </citation>
    <scope>NUCLEOTIDE SEQUENCE [LARGE SCALE GENOMIC DNA]</scope>
    <source>
        <strain evidence="2 3">VA</strain>
    </source>
</reference>
<proteinExistence type="predicted"/>
<sequence>MQFYGRGLLASVILSLFILSNPIAGMNMSAYQAEEEARLIAMLLSAGRVVIDRNQYLINDPNRDNKGFTPEVFERQVIEEFRIRTGVDLTKPALTHLRENVIVALGELLNSSKEIVAEAQPVINQTGVGFKNFIPATFGSRVSERFTSRSGIGLKQTTLQPRNPKNAPDPYEAAVLQRLLTQPSQSVTISEVPGGDNNLRLLIPIYYENDCLQCHGEPAGQLDISGYPKEGAHEGDLAGAISVSMPLDQR</sequence>
<gene>
    <name evidence="2" type="ORF">PP769_13940</name>
</gene>
<dbReference type="Pfam" id="PF11845">
    <property type="entry name" value="Tll0287-like"/>
    <property type="match status" value="1"/>
</dbReference>
<keyword evidence="3" id="KW-1185">Reference proteome</keyword>